<evidence type="ECO:0000313" key="1">
    <source>
        <dbReference type="EMBL" id="KAJ0014640.1"/>
    </source>
</evidence>
<organism evidence="1 2">
    <name type="scientific">Pistacia integerrima</name>
    <dbReference type="NCBI Taxonomy" id="434235"/>
    <lineage>
        <taxon>Eukaryota</taxon>
        <taxon>Viridiplantae</taxon>
        <taxon>Streptophyta</taxon>
        <taxon>Embryophyta</taxon>
        <taxon>Tracheophyta</taxon>
        <taxon>Spermatophyta</taxon>
        <taxon>Magnoliopsida</taxon>
        <taxon>eudicotyledons</taxon>
        <taxon>Gunneridae</taxon>
        <taxon>Pentapetalae</taxon>
        <taxon>rosids</taxon>
        <taxon>malvids</taxon>
        <taxon>Sapindales</taxon>
        <taxon>Anacardiaceae</taxon>
        <taxon>Pistacia</taxon>
    </lineage>
</organism>
<dbReference type="EMBL" id="CM047748">
    <property type="protein sequence ID" value="KAJ0014640.1"/>
    <property type="molecule type" value="Genomic_DNA"/>
</dbReference>
<gene>
    <name evidence="1" type="ORF">Pint_20623</name>
</gene>
<reference evidence="2" key="1">
    <citation type="journal article" date="2023" name="G3 (Bethesda)">
        <title>Genome assembly and association tests identify interacting loci associated with vigor, precocity, and sex in interspecific pistachio rootstocks.</title>
        <authorList>
            <person name="Palmer W."/>
            <person name="Jacygrad E."/>
            <person name="Sagayaradj S."/>
            <person name="Cavanaugh K."/>
            <person name="Han R."/>
            <person name="Bertier L."/>
            <person name="Beede B."/>
            <person name="Kafkas S."/>
            <person name="Golino D."/>
            <person name="Preece J."/>
            <person name="Michelmore R."/>
        </authorList>
    </citation>
    <scope>NUCLEOTIDE SEQUENCE [LARGE SCALE GENOMIC DNA]</scope>
</reference>
<evidence type="ECO:0000313" key="2">
    <source>
        <dbReference type="Proteomes" id="UP001163603"/>
    </source>
</evidence>
<protein>
    <submittedName>
        <fullName evidence="1">Uncharacterized protein</fullName>
    </submittedName>
</protein>
<proteinExistence type="predicted"/>
<accession>A0ACC0XC88</accession>
<keyword evidence="2" id="KW-1185">Reference proteome</keyword>
<sequence>MNSTFSSISLYPIVPADTTFSGSRSVTLTAQSSRRTHRKKVPKNLRNPRRSKLPPDFGVNLFLKKPSADTDLSTHILILMMRKIKTEEMKVKMKNKTVILFGNQKSFKRYRVYFRQEFLKNLECYIEKGLCHSFTS</sequence>
<comment type="caution">
    <text evidence="1">The sequence shown here is derived from an EMBL/GenBank/DDBJ whole genome shotgun (WGS) entry which is preliminary data.</text>
</comment>
<dbReference type="Proteomes" id="UP001163603">
    <property type="component" value="Chromosome 13"/>
</dbReference>
<name>A0ACC0XC88_9ROSI</name>